<evidence type="ECO:0000259" key="1">
    <source>
        <dbReference type="Pfam" id="PF12802"/>
    </source>
</evidence>
<sequence length="114" mass="12573">MPDTSAFPHELAGLSRVIEILRTIDSDMTVQAVAIFLAICRREGITMKELGIGLGIAQSSVSRNVAALSDKARRDRPALGLVAAEEDPDDWRRKIVRLTPRGRQVRAQLAEPLR</sequence>
<dbReference type="InterPro" id="IPR036390">
    <property type="entry name" value="WH_DNA-bd_sf"/>
</dbReference>
<gene>
    <name evidence="2" type="ORF">SAMN05428998_114136</name>
</gene>
<evidence type="ECO:0000313" key="3">
    <source>
        <dbReference type="Proteomes" id="UP000192917"/>
    </source>
</evidence>
<dbReference type="RefSeq" id="WP_200808548.1">
    <property type="nucleotide sequence ID" value="NZ_FWZX01000014.1"/>
</dbReference>
<dbReference type="InterPro" id="IPR000835">
    <property type="entry name" value="HTH_MarR-typ"/>
</dbReference>
<dbReference type="EMBL" id="FWZX01000014">
    <property type="protein sequence ID" value="SMF41940.1"/>
    <property type="molecule type" value="Genomic_DNA"/>
</dbReference>
<dbReference type="GO" id="GO:0003677">
    <property type="term" value="F:DNA binding"/>
    <property type="evidence" value="ECO:0007669"/>
    <property type="project" value="UniProtKB-KW"/>
</dbReference>
<dbReference type="InterPro" id="IPR036388">
    <property type="entry name" value="WH-like_DNA-bd_sf"/>
</dbReference>
<dbReference type="Pfam" id="PF12802">
    <property type="entry name" value="MarR_2"/>
    <property type="match status" value="1"/>
</dbReference>
<evidence type="ECO:0000313" key="2">
    <source>
        <dbReference type="EMBL" id="SMF41940.1"/>
    </source>
</evidence>
<dbReference type="SUPFAM" id="SSF46785">
    <property type="entry name" value="Winged helix' DNA-binding domain"/>
    <property type="match status" value="1"/>
</dbReference>
<dbReference type="Gene3D" id="1.10.10.10">
    <property type="entry name" value="Winged helix-like DNA-binding domain superfamily/Winged helix DNA-binding domain"/>
    <property type="match status" value="1"/>
</dbReference>
<protein>
    <submittedName>
        <fullName evidence="2">DNA-binding transcriptional regulator, MarR family</fullName>
    </submittedName>
</protein>
<keyword evidence="2" id="KW-0238">DNA-binding</keyword>
<organism evidence="2 3">
    <name type="scientific">Tistlia consotensis USBA 355</name>
    <dbReference type="NCBI Taxonomy" id="560819"/>
    <lineage>
        <taxon>Bacteria</taxon>
        <taxon>Pseudomonadati</taxon>
        <taxon>Pseudomonadota</taxon>
        <taxon>Alphaproteobacteria</taxon>
        <taxon>Rhodospirillales</taxon>
        <taxon>Rhodovibrionaceae</taxon>
        <taxon>Tistlia</taxon>
    </lineage>
</organism>
<feature type="domain" description="HTH marR-type" evidence="1">
    <location>
        <begin position="26"/>
        <end position="71"/>
    </location>
</feature>
<accession>A0A1Y6C430</accession>
<reference evidence="2 3" key="1">
    <citation type="submission" date="2017-04" db="EMBL/GenBank/DDBJ databases">
        <authorList>
            <person name="Afonso C.L."/>
            <person name="Miller P.J."/>
            <person name="Scott M.A."/>
            <person name="Spackman E."/>
            <person name="Goraichik I."/>
            <person name="Dimitrov K.M."/>
            <person name="Suarez D.L."/>
            <person name="Swayne D.E."/>
        </authorList>
    </citation>
    <scope>NUCLEOTIDE SEQUENCE [LARGE SCALE GENOMIC DNA]</scope>
    <source>
        <strain evidence="2 3">USBA 355</strain>
    </source>
</reference>
<keyword evidence="3" id="KW-1185">Reference proteome</keyword>
<dbReference type="Proteomes" id="UP000192917">
    <property type="component" value="Unassembled WGS sequence"/>
</dbReference>
<dbReference type="AlphaFoldDB" id="A0A1Y6C430"/>
<proteinExistence type="predicted"/>
<dbReference type="GO" id="GO:0003700">
    <property type="term" value="F:DNA-binding transcription factor activity"/>
    <property type="evidence" value="ECO:0007669"/>
    <property type="project" value="InterPro"/>
</dbReference>
<name>A0A1Y6C430_9PROT</name>